<proteinExistence type="predicted"/>
<dbReference type="CDD" id="cd04847">
    <property type="entry name" value="Peptidases_S8_Subtilisin_like_2"/>
    <property type="match status" value="1"/>
</dbReference>
<dbReference type="InterPro" id="IPR036852">
    <property type="entry name" value="Peptidase_S8/S53_dom_sf"/>
</dbReference>
<comment type="caution">
    <text evidence="3">The sequence shown here is derived from an EMBL/GenBank/DDBJ whole genome shotgun (WGS) entry which is preliminary data.</text>
</comment>
<evidence type="ECO:0000256" key="1">
    <source>
        <dbReference type="SAM" id="MobiDB-lite"/>
    </source>
</evidence>
<dbReference type="SUPFAM" id="SSF52743">
    <property type="entry name" value="Subtilisin-like"/>
    <property type="match status" value="1"/>
</dbReference>
<dbReference type="InterPro" id="IPR034074">
    <property type="entry name" value="Y4bN_pept_dom"/>
</dbReference>
<evidence type="ECO:0000259" key="2">
    <source>
        <dbReference type="Pfam" id="PF00082"/>
    </source>
</evidence>
<evidence type="ECO:0000313" key="3">
    <source>
        <dbReference type="EMBL" id="OAJ67911.1"/>
    </source>
</evidence>
<accession>A0A1B6VL15</accession>
<dbReference type="GO" id="GO:0006508">
    <property type="term" value="P:proteolysis"/>
    <property type="evidence" value="ECO:0007669"/>
    <property type="project" value="InterPro"/>
</dbReference>
<dbReference type="Pfam" id="PF00082">
    <property type="entry name" value="Peptidase_S8"/>
    <property type="match status" value="1"/>
</dbReference>
<dbReference type="Gene3D" id="3.40.50.200">
    <property type="entry name" value="Peptidase S8/S53 domain"/>
    <property type="match status" value="1"/>
</dbReference>
<feature type="region of interest" description="Disordered" evidence="1">
    <location>
        <begin position="1"/>
        <end position="35"/>
    </location>
</feature>
<feature type="domain" description="Peptidase S8/S53" evidence="2">
    <location>
        <begin position="345"/>
        <end position="669"/>
    </location>
</feature>
<reference evidence="3 4" key="1">
    <citation type="submission" date="2016-03" db="EMBL/GenBank/DDBJ databases">
        <title>Draft genome sequence of Gluconobacter cerinus strain CECT 9110.</title>
        <authorList>
            <person name="Sainz F."/>
            <person name="Mas A."/>
            <person name="Torija M.J."/>
        </authorList>
    </citation>
    <scope>NUCLEOTIDE SEQUENCE [LARGE SCALE GENOMIC DNA]</scope>
    <source>
        <strain evidence="3 4">CECT 9110</strain>
    </source>
</reference>
<dbReference type="AlphaFoldDB" id="A0A1B6VL15"/>
<dbReference type="EMBL" id="LUTU01000006">
    <property type="protein sequence ID" value="OAJ67911.1"/>
    <property type="molecule type" value="Genomic_DNA"/>
</dbReference>
<sequence>MVERPILRFPDPVTADRRKGKPVSMPKPSGPGRLRQGERFQATFDRLGAALSSNDPSIALRNDPAGIAPERALVFVTAGSISKFSKVAREAGLEVFSEEELEPFEEYPEGFLPAQGSETLPRTLYATIPTIASFRQMLSLWRAHQRGETAPNGAAPWWEVFDLLLELRPWGPEDRLGEDARTIIEDRLAFTPDDDQISIEFEIWPTESAAKRKKWREEVELRVASRAGTILDRSSISETGFVYEALLVELPCMAVREMLANPNDINGLASIEGIQFILPQTIGQALPNGSDKAEDDNALQGTFDENAPIRVALLDGTPVAAHRALDGGVVIEDLHDLVPLSPVSQRYHATAMASLILRGDLQADGAPLTDTRLISVPVLIDQESGAETAGNRLFVDIVHTTLMQLIGTDEPVAPDIFVVNFSIGVRDGHFAGRISALARLMDWWAATEGLLFVVSAGNVGSLVLSRTTTTAFENADVTSRRMNIRGAMRNTIFNRTLLAPSEAMNVLTVGALSLDLTHHASPQQAGIFKLEDDGEFVPQVTSAVGLGLKRSIKPDLLEAGGCLEVRARPYGHDVKLCSVDRSSRTGLVTASPPGQNAIQKSRGTSPAAALVTRSLLRAAESLTGEGGPYEGRELTRFQNALLTRALAVNAARWPQDAIDLYEEERARLGKNQHLRAKEEVCRYFGHGYLNNLLMCESPEGGVTLVGLGKIRKDGAQIFRMPVPPSLSGERLPRSMRVTLAWFSPVDTSRAQYRLAALKAATINEPNDEDDGNWGFDMKSDGLDENIIKRGSVWSKRLKNRVQTIPEFDEGANIPIRVECRDASGGGLSPDDDISYAIVVTLQVETEVQFDIHQEVEQELRVRLS</sequence>
<dbReference type="OrthoDB" id="9768989at2"/>
<gene>
    <name evidence="3" type="ORF">A0123_01550</name>
</gene>
<dbReference type="GO" id="GO:0004252">
    <property type="term" value="F:serine-type endopeptidase activity"/>
    <property type="evidence" value="ECO:0007669"/>
    <property type="project" value="InterPro"/>
</dbReference>
<dbReference type="Proteomes" id="UP000077786">
    <property type="component" value="Unassembled WGS sequence"/>
</dbReference>
<protein>
    <recommendedName>
        <fullName evidence="2">Peptidase S8/S53 domain-containing protein</fullName>
    </recommendedName>
</protein>
<organism evidence="3 4">
    <name type="scientific">Gluconobacter cerinus</name>
    <dbReference type="NCBI Taxonomy" id="38307"/>
    <lineage>
        <taxon>Bacteria</taxon>
        <taxon>Pseudomonadati</taxon>
        <taxon>Pseudomonadota</taxon>
        <taxon>Alphaproteobacteria</taxon>
        <taxon>Acetobacterales</taxon>
        <taxon>Acetobacteraceae</taxon>
        <taxon>Gluconobacter</taxon>
    </lineage>
</organism>
<dbReference type="PATRIC" id="fig|38307.3.peg.1592"/>
<evidence type="ECO:0000313" key="4">
    <source>
        <dbReference type="Proteomes" id="UP000077786"/>
    </source>
</evidence>
<dbReference type="InterPro" id="IPR000209">
    <property type="entry name" value="Peptidase_S8/S53_dom"/>
</dbReference>
<name>A0A1B6VL15_9PROT</name>